<protein>
    <submittedName>
        <fullName evidence="3">ABC transporter substrate-binding protein</fullName>
    </submittedName>
</protein>
<dbReference type="AlphaFoldDB" id="A0AAJ6AYD3"/>
<dbReference type="InterPro" id="IPR027939">
    <property type="entry name" value="NMT1/THI5"/>
</dbReference>
<dbReference type="InterPro" id="IPR015168">
    <property type="entry name" value="SsuA/THI5"/>
</dbReference>
<proteinExistence type="predicted"/>
<feature type="chain" id="PRO_5042460796" evidence="1">
    <location>
        <begin position="26"/>
        <end position="329"/>
    </location>
</feature>
<dbReference type="EMBL" id="CP119312">
    <property type="protein sequence ID" value="WEK03455.1"/>
    <property type="molecule type" value="Genomic_DNA"/>
</dbReference>
<sequence length="329" mass="34547">MNSMVKAAWRLGALALVLQAGTAIAADDVAFQLDWTPGGISAAYYLGAEKGCFTDQDINVTISRGYGAADAVTKVATGVADFSVTDLGVIIGAIGETQAPVKSIMPVVSLSPLAIAVLDDSPIQTMNDLEGRKLGSSVGNAALEYVPYGMELAGADYAKVEEVLTDGSALNGLLLGRQIDALASYITSAVQIQSLAAQNGMSVRTVFYGDQLDIYNASVFTSNEMIASNPDLVSRFKKAVQCSYEASVADPAAAVDAIVAGVEGMIRETQTESVPFAMDFSFGPDNAVFAANGFNWDADRVQHNIEVVGKVHDKTYDLTADDVVYTPAE</sequence>
<evidence type="ECO:0000313" key="3">
    <source>
        <dbReference type="EMBL" id="WEK03455.1"/>
    </source>
</evidence>
<feature type="signal peptide" evidence="1">
    <location>
        <begin position="1"/>
        <end position="25"/>
    </location>
</feature>
<name>A0AAJ6AYD3_9HYPH</name>
<dbReference type="PANTHER" id="PTHR31528">
    <property type="entry name" value="4-AMINO-5-HYDROXYMETHYL-2-METHYLPYRIMIDINE PHOSPHATE SYNTHASE THI11-RELATED"/>
    <property type="match status" value="1"/>
</dbReference>
<dbReference type="PANTHER" id="PTHR31528:SF3">
    <property type="entry name" value="THIAMINE BIOSYNTHESIS PROTEIN HI_0357-RELATED"/>
    <property type="match status" value="1"/>
</dbReference>
<dbReference type="Gene3D" id="3.40.190.10">
    <property type="entry name" value="Periplasmic binding protein-like II"/>
    <property type="match status" value="2"/>
</dbReference>
<dbReference type="Pfam" id="PF09084">
    <property type="entry name" value="NMT1"/>
    <property type="match status" value="1"/>
</dbReference>
<accession>A0AAJ6AYD3</accession>
<evidence type="ECO:0000256" key="1">
    <source>
        <dbReference type="SAM" id="SignalP"/>
    </source>
</evidence>
<gene>
    <name evidence="3" type="ORF">P0Y65_14795</name>
</gene>
<feature type="domain" description="SsuA/THI5-like" evidence="2">
    <location>
        <begin position="42"/>
        <end position="254"/>
    </location>
</feature>
<dbReference type="GO" id="GO:0009228">
    <property type="term" value="P:thiamine biosynthetic process"/>
    <property type="evidence" value="ECO:0007669"/>
    <property type="project" value="InterPro"/>
</dbReference>
<organism evidence="3 4">
    <name type="scientific">Candidatus Devosia phytovorans</name>
    <dbReference type="NCBI Taxonomy" id="3121372"/>
    <lineage>
        <taxon>Bacteria</taxon>
        <taxon>Pseudomonadati</taxon>
        <taxon>Pseudomonadota</taxon>
        <taxon>Alphaproteobacteria</taxon>
        <taxon>Hyphomicrobiales</taxon>
        <taxon>Devosiaceae</taxon>
        <taxon>Devosia</taxon>
    </lineage>
</organism>
<dbReference type="Proteomes" id="UP001217476">
    <property type="component" value="Chromosome"/>
</dbReference>
<reference evidence="3" key="1">
    <citation type="submission" date="2023-03" db="EMBL/GenBank/DDBJ databases">
        <title>Andean soil-derived lignocellulolytic bacterial consortium as a source of novel taxa and putative plastic-active enzymes.</title>
        <authorList>
            <person name="Diaz-Garcia L."/>
            <person name="Chuvochina M."/>
            <person name="Feuerriegel G."/>
            <person name="Bunk B."/>
            <person name="Sproer C."/>
            <person name="Streit W.R."/>
            <person name="Rodriguez L.M."/>
            <person name="Overmann J."/>
            <person name="Jimenez D.J."/>
        </authorList>
    </citation>
    <scope>NUCLEOTIDE SEQUENCE</scope>
    <source>
        <strain evidence="3">MAG 4196</strain>
    </source>
</reference>
<evidence type="ECO:0000259" key="2">
    <source>
        <dbReference type="Pfam" id="PF09084"/>
    </source>
</evidence>
<evidence type="ECO:0000313" key="4">
    <source>
        <dbReference type="Proteomes" id="UP001217476"/>
    </source>
</evidence>
<keyword evidence="1" id="KW-0732">Signal</keyword>
<dbReference type="SUPFAM" id="SSF53850">
    <property type="entry name" value="Periplasmic binding protein-like II"/>
    <property type="match status" value="1"/>
</dbReference>